<sequence length="109" mass="11884">MRLLGKTSDSDSYRAIDTSSAVELPIGDHCGAFGTKRKFHRHEGIDLYVPEGTPVAAVESGVIVDIEDFTGENAGSPWWHNTQAIHVESEKHIVVYGEVDTCSSLKVLT</sequence>
<dbReference type="AlphaFoldDB" id="A0A7S4MND5"/>
<dbReference type="Gene3D" id="2.70.70.10">
    <property type="entry name" value="Glucose Permease (Domain IIA)"/>
    <property type="match status" value="1"/>
</dbReference>
<dbReference type="InterPro" id="IPR011055">
    <property type="entry name" value="Dup_hybrid_motif"/>
</dbReference>
<name>A0A7S4MND5_9EUKA</name>
<reference evidence="1" key="1">
    <citation type="submission" date="2021-01" db="EMBL/GenBank/DDBJ databases">
        <authorList>
            <person name="Corre E."/>
            <person name="Pelletier E."/>
            <person name="Niang G."/>
            <person name="Scheremetjew M."/>
            <person name="Finn R."/>
            <person name="Kale V."/>
            <person name="Holt S."/>
            <person name="Cochrane G."/>
            <person name="Meng A."/>
            <person name="Brown T."/>
            <person name="Cohen L."/>
        </authorList>
    </citation>
    <scope>NUCLEOTIDE SEQUENCE</scope>
    <source>
        <strain evidence="1">DIVA3 518/3/11/1/6</strain>
    </source>
</reference>
<evidence type="ECO:0000313" key="1">
    <source>
        <dbReference type="EMBL" id="CAE2233196.1"/>
    </source>
</evidence>
<dbReference type="SUPFAM" id="SSF51261">
    <property type="entry name" value="Duplicated hybrid motif"/>
    <property type="match status" value="1"/>
</dbReference>
<organism evidence="1">
    <name type="scientific">Vannella robusta</name>
    <dbReference type="NCBI Taxonomy" id="1487602"/>
    <lineage>
        <taxon>Eukaryota</taxon>
        <taxon>Amoebozoa</taxon>
        <taxon>Discosea</taxon>
        <taxon>Flabellinia</taxon>
        <taxon>Vannellidae</taxon>
        <taxon>Vannella</taxon>
    </lineage>
</organism>
<evidence type="ECO:0008006" key="2">
    <source>
        <dbReference type="Google" id="ProtNLM"/>
    </source>
</evidence>
<dbReference type="EMBL" id="HBKP01020093">
    <property type="protein sequence ID" value="CAE2233196.1"/>
    <property type="molecule type" value="Transcribed_RNA"/>
</dbReference>
<proteinExistence type="predicted"/>
<protein>
    <recommendedName>
        <fullName evidence="2">Peptidase M23 domain-containing protein</fullName>
    </recommendedName>
</protein>
<accession>A0A7S4MND5</accession>
<gene>
    <name evidence="1" type="ORF">VSP0166_LOCUS14194</name>
</gene>